<proteinExistence type="predicted"/>
<reference evidence="1 2" key="1">
    <citation type="journal article" date="2006" name="Science">
        <title>The genome of black cottonwood, Populus trichocarpa (Torr. &amp; Gray).</title>
        <authorList>
            <person name="Tuskan G.A."/>
            <person name="Difazio S."/>
            <person name="Jansson S."/>
            <person name="Bohlmann J."/>
            <person name="Grigoriev I."/>
            <person name="Hellsten U."/>
            <person name="Putnam N."/>
            <person name="Ralph S."/>
            <person name="Rombauts S."/>
            <person name="Salamov A."/>
            <person name="Schein J."/>
            <person name="Sterck L."/>
            <person name="Aerts A."/>
            <person name="Bhalerao R.R."/>
            <person name="Bhalerao R.P."/>
            <person name="Blaudez D."/>
            <person name="Boerjan W."/>
            <person name="Brun A."/>
            <person name="Brunner A."/>
            <person name="Busov V."/>
            <person name="Campbell M."/>
            <person name="Carlson J."/>
            <person name="Chalot M."/>
            <person name="Chapman J."/>
            <person name="Chen G.L."/>
            <person name="Cooper D."/>
            <person name="Coutinho P.M."/>
            <person name="Couturier J."/>
            <person name="Covert S."/>
            <person name="Cronk Q."/>
            <person name="Cunningham R."/>
            <person name="Davis J."/>
            <person name="Degroeve S."/>
            <person name="Dejardin A."/>
            <person name="Depamphilis C."/>
            <person name="Detter J."/>
            <person name="Dirks B."/>
            <person name="Dubchak I."/>
            <person name="Duplessis S."/>
            <person name="Ehlting J."/>
            <person name="Ellis B."/>
            <person name="Gendler K."/>
            <person name="Goodstein D."/>
            <person name="Gribskov M."/>
            <person name="Grimwood J."/>
            <person name="Groover A."/>
            <person name="Gunter L."/>
            <person name="Hamberger B."/>
            <person name="Heinze B."/>
            <person name="Helariutta Y."/>
            <person name="Henrissat B."/>
            <person name="Holligan D."/>
            <person name="Holt R."/>
            <person name="Huang W."/>
            <person name="Islam-Faridi N."/>
            <person name="Jones S."/>
            <person name="Jones-Rhoades M."/>
            <person name="Jorgensen R."/>
            <person name="Joshi C."/>
            <person name="Kangasjarvi J."/>
            <person name="Karlsson J."/>
            <person name="Kelleher C."/>
            <person name="Kirkpatrick R."/>
            <person name="Kirst M."/>
            <person name="Kohler A."/>
            <person name="Kalluri U."/>
            <person name="Larimer F."/>
            <person name="Leebens-Mack J."/>
            <person name="Leple J.C."/>
            <person name="Locascio P."/>
            <person name="Lou Y."/>
            <person name="Lucas S."/>
            <person name="Martin F."/>
            <person name="Montanini B."/>
            <person name="Napoli C."/>
            <person name="Nelson D.R."/>
            <person name="Nelson C."/>
            <person name="Nieminen K."/>
            <person name="Nilsson O."/>
            <person name="Pereda V."/>
            <person name="Peter G."/>
            <person name="Philippe R."/>
            <person name="Pilate G."/>
            <person name="Poliakov A."/>
            <person name="Razumovskaya J."/>
            <person name="Richardson P."/>
            <person name="Rinaldi C."/>
            <person name="Ritland K."/>
            <person name="Rouze P."/>
            <person name="Ryaboy D."/>
            <person name="Schmutz J."/>
            <person name="Schrader J."/>
            <person name="Segerman B."/>
            <person name="Shin H."/>
            <person name="Siddiqui A."/>
            <person name="Sterky F."/>
            <person name="Terry A."/>
            <person name="Tsai C.J."/>
            <person name="Uberbacher E."/>
            <person name="Unneberg P."/>
            <person name="Vahala J."/>
            <person name="Wall K."/>
            <person name="Wessler S."/>
            <person name="Yang G."/>
            <person name="Yin T."/>
            <person name="Douglas C."/>
            <person name="Marra M."/>
            <person name="Sandberg G."/>
            <person name="Van de Peer Y."/>
            <person name="Rokhsar D."/>
        </authorList>
    </citation>
    <scope>NUCLEOTIDE SEQUENCE [LARGE SCALE GENOMIC DNA]</scope>
    <source>
        <strain evidence="2">cv. Nisqually</strain>
    </source>
</reference>
<name>A0ACC0SUD5_POPTR</name>
<keyword evidence="2" id="KW-1185">Reference proteome</keyword>
<evidence type="ECO:0000313" key="1">
    <source>
        <dbReference type="EMBL" id="KAI9392861.1"/>
    </source>
</evidence>
<protein>
    <submittedName>
        <fullName evidence="1">Uncharacterized protein</fullName>
    </submittedName>
</protein>
<gene>
    <name evidence="1" type="ORF">POPTR_006G145700v4</name>
</gene>
<dbReference type="Proteomes" id="UP000006729">
    <property type="component" value="Chromosome 6"/>
</dbReference>
<evidence type="ECO:0000313" key="2">
    <source>
        <dbReference type="Proteomes" id="UP000006729"/>
    </source>
</evidence>
<organism evidence="1 2">
    <name type="scientific">Populus trichocarpa</name>
    <name type="common">Western balsam poplar</name>
    <name type="synonym">Populus balsamifera subsp. trichocarpa</name>
    <dbReference type="NCBI Taxonomy" id="3694"/>
    <lineage>
        <taxon>Eukaryota</taxon>
        <taxon>Viridiplantae</taxon>
        <taxon>Streptophyta</taxon>
        <taxon>Embryophyta</taxon>
        <taxon>Tracheophyta</taxon>
        <taxon>Spermatophyta</taxon>
        <taxon>Magnoliopsida</taxon>
        <taxon>eudicotyledons</taxon>
        <taxon>Gunneridae</taxon>
        <taxon>Pentapetalae</taxon>
        <taxon>rosids</taxon>
        <taxon>fabids</taxon>
        <taxon>Malpighiales</taxon>
        <taxon>Salicaceae</taxon>
        <taxon>Saliceae</taxon>
        <taxon>Populus</taxon>
    </lineage>
</organism>
<comment type="caution">
    <text evidence="1">The sequence shown here is derived from an EMBL/GenBank/DDBJ whole genome shotgun (WGS) entry which is preliminary data.</text>
</comment>
<dbReference type="EMBL" id="CM009295">
    <property type="protein sequence ID" value="KAI9392861.1"/>
    <property type="molecule type" value="Genomic_DNA"/>
</dbReference>
<sequence length="1175" mass="133304">MTAELLKCDAKSLEDALIQRVMVTPEEVITRTLDPLAAVLSRDALAKTIYSRLFDWLVDKINNSIGQDPNSKSLIGVLDIYGFESFKFNSFEQFCINFTNEKLQQHFNQHVFKMEQEEYTKEEINWSYIEFVDNQDVLDLIEKKPGGIIALLDEACMFPKSTHETFAQKLYQTFKNNKRFIKPKLSRTSFTISHYAGEVMYLADQFLDKNKDYVVAEHQDLLTASKCPFAASLFPPLPEESSKSSKFSSIGSRFKLQLQSLMETLNSTEPHYIRCVKPNNLLKPAIFENANIIQQLRCGGVLEAIRISCAGYPTRRTFYEFLLRFGVLAPEVLEGNHDDKVACQMILDKMGLKGYQLGKTKVFLRAGQMAELDARRTEVLGNAARTIQRQIRTYIARKEFISLRRAAFHLQSHCRGVSARMLYEGLRQEAAALKIQKNFRRHTARKAYLTLCLSAISLQTGLRAMTARNEFRFRKQTKAAIIIQAKLRHHIAYSYYKRLQKAALVSQCGWRQRVARRELRKLKMAAKETGALKEAKDKLEKRVEELTWRLQLEKRLRADLEEEKAQEIAKLQDALREMQIQVEDANARVIKEREEAQKAIEEAPPIIKETPVIVQDTEKVESLTAEVESLKALLLSERQAAEEARKAHADGEARNSELAKKLEDAAKKMDQLQESVQRLEEKLSNSESENQVLRQQALTMSPTGKSLSARPKSMIIQRTPVNGNVANGEVKVASDIILAASNAREPESEEKPQKSLNEKQQENQDLLIKCVSQNLGFSGGKPVAACVIYKCLLHWRSFEVERTTVFDRIIQTIASSIEVPDNNDVLAYWLSNSSTLLLLLQHTLKASGAASLTPQRRRTSSASLFGRMSQGLRASPQSSGLSFLNSRGLSRLDDLRQVEAKYPALLFKQQLTAFLEKIYGMIRDNLKKEISPLLGLCIQAPRTSRASLVKGRSQANAVAQQALIAHWQSIVKSLNSYLKTMKANNVPPFLVRKVFTQIFSFINVQLFNSLLLRRECCSFSNGEYVKAGLAELEQWCYEATEEFAGSAWDELKHIRQAVGFLVIHQKPKKTLNEITKELCPVLSIQQLYRISTMYWDDKYGTHSVSSDVISSMRVMMTEDSNNAVSNSFLLDDDSSIPFSVDDISKSMQQVDIADIDPPSIIRENSGFGFLLPRSE</sequence>
<accession>A0ACC0SUD5</accession>